<feature type="domain" description="Ig-like" evidence="4">
    <location>
        <begin position="9"/>
        <end position="97"/>
    </location>
</feature>
<dbReference type="GO" id="GO:0005886">
    <property type="term" value="C:plasma membrane"/>
    <property type="evidence" value="ECO:0007669"/>
    <property type="project" value="TreeGrafter"/>
</dbReference>
<dbReference type="GO" id="GO:0008046">
    <property type="term" value="F:axon guidance receptor activity"/>
    <property type="evidence" value="ECO:0007669"/>
    <property type="project" value="TreeGrafter"/>
</dbReference>
<dbReference type="FunFam" id="2.60.40.10:FF:001751">
    <property type="entry name" value="HMCN2 isoform 3"/>
    <property type="match status" value="1"/>
</dbReference>
<dbReference type="InterPro" id="IPR003599">
    <property type="entry name" value="Ig_sub"/>
</dbReference>
<dbReference type="Pfam" id="PF13927">
    <property type="entry name" value="Ig_3"/>
    <property type="match status" value="1"/>
</dbReference>
<evidence type="ECO:0000259" key="4">
    <source>
        <dbReference type="PROSITE" id="PS50835"/>
    </source>
</evidence>
<protein>
    <submittedName>
        <fullName evidence="7">Immunoglobulin I-set domain protein</fullName>
    </submittedName>
</protein>
<evidence type="ECO:0000313" key="5">
    <source>
        <dbReference type="EMBL" id="VDK66621.1"/>
    </source>
</evidence>
<dbReference type="InterPro" id="IPR013783">
    <property type="entry name" value="Ig-like_fold"/>
</dbReference>
<proteinExistence type="predicted"/>
<dbReference type="InterPro" id="IPR036179">
    <property type="entry name" value="Ig-like_dom_sf"/>
</dbReference>
<dbReference type="GO" id="GO:0050808">
    <property type="term" value="P:synapse organization"/>
    <property type="evidence" value="ECO:0007669"/>
    <property type="project" value="TreeGrafter"/>
</dbReference>
<feature type="domain" description="Ig-like" evidence="4">
    <location>
        <begin position="102"/>
        <end position="189"/>
    </location>
</feature>
<dbReference type="InterPro" id="IPR013098">
    <property type="entry name" value="Ig_I-set"/>
</dbReference>
<accession>A0A0M3KEU5</accession>
<keyword evidence="2" id="KW-1015">Disulfide bond</keyword>
<dbReference type="WBParaSite" id="ASIM_0001950301-mRNA-1">
    <property type="protein sequence ID" value="ASIM_0001950301-mRNA-1"/>
    <property type="gene ID" value="ASIM_0001950301"/>
</dbReference>
<evidence type="ECO:0000313" key="7">
    <source>
        <dbReference type="WBParaSite" id="ASIM_0001950301-mRNA-1"/>
    </source>
</evidence>
<dbReference type="GO" id="GO:0030424">
    <property type="term" value="C:axon"/>
    <property type="evidence" value="ECO:0007669"/>
    <property type="project" value="TreeGrafter"/>
</dbReference>
<name>A0A0M3KEU5_ANISI</name>
<evidence type="ECO:0000313" key="6">
    <source>
        <dbReference type="Proteomes" id="UP000267096"/>
    </source>
</evidence>
<dbReference type="SMART" id="SM00408">
    <property type="entry name" value="IGc2"/>
    <property type="match status" value="3"/>
</dbReference>
<dbReference type="PROSITE" id="PS50835">
    <property type="entry name" value="IG_LIKE"/>
    <property type="match status" value="3"/>
</dbReference>
<dbReference type="GO" id="GO:0043025">
    <property type="term" value="C:neuronal cell body"/>
    <property type="evidence" value="ECO:0007669"/>
    <property type="project" value="TreeGrafter"/>
</dbReference>
<evidence type="ECO:0000256" key="3">
    <source>
        <dbReference type="ARBA" id="ARBA00023319"/>
    </source>
</evidence>
<dbReference type="Gene3D" id="2.60.40.10">
    <property type="entry name" value="Immunoglobulins"/>
    <property type="match status" value="3"/>
</dbReference>
<dbReference type="GO" id="GO:0007156">
    <property type="term" value="P:homophilic cell adhesion via plasma membrane adhesion molecules"/>
    <property type="evidence" value="ECO:0007669"/>
    <property type="project" value="TreeGrafter"/>
</dbReference>
<dbReference type="InterPro" id="IPR003598">
    <property type="entry name" value="Ig_sub2"/>
</dbReference>
<dbReference type="Proteomes" id="UP000267096">
    <property type="component" value="Unassembled WGS sequence"/>
</dbReference>
<keyword evidence="3" id="KW-0393">Immunoglobulin domain</keyword>
<dbReference type="Pfam" id="PF07679">
    <property type="entry name" value="I-set"/>
    <property type="match status" value="2"/>
</dbReference>
<reference evidence="7" key="1">
    <citation type="submission" date="2017-02" db="UniProtKB">
        <authorList>
            <consortium name="WormBaseParasite"/>
        </authorList>
    </citation>
    <scope>IDENTIFICATION</scope>
</reference>
<dbReference type="AlphaFoldDB" id="A0A0M3KEU5"/>
<dbReference type="PANTHER" id="PTHR45080:SF8">
    <property type="entry name" value="IG-LIKE DOMAIN-CONTAINING PROTEIN"/>
    <property type="match status" value="1"/>
</dbReference>
<dbReference type="SUPFAM" id="SSF48726">
    <property type="entry name" value="Immunoglobulin"/>
    <property type="match status" value="3"/>
</dbReference>
<dbReference type="FunFam" id="2.60.40.10:FF:002373">
    <property type="entry name" value="High Incidence of Males (Increased X chromosome loss)"/>
    <property type="match status" value="1"/>
</dbReference>
<gene>
    <name evidence="5" type="ORF">ASIM_LOCUS18893</name>
</gene>
<dbReference type="InterPro" id="IPR050958">
    <property type="entry name" value="Cell_Adh-Cytoskel_Orgn"/>
</dbReference>
<reference evidence="5 6" key="2">
    <citation type="submission" date="2018-11" db="EMBL/GenBank/DDBJ databases">
        <authorList>
            <consortium name="Pathogen Informatics"/>
        </authorList>
    </citation>
    <scope>NUCLEOTIDE SEQUENCE [LARGE SCALE GENOMIC DNA]</scope>
</reference>
<evidence type="ECO:0000256" key="1">
    <source>
        <dbReference type="ARBA" id="ARBA00022729"/>
    </source>
</evidence>
<dbReference type="OrthoDB" id="5985519at2759"/>
<dbReference type="InterPro" id="IPR007110">
    <property type="entry name" value="Ig-like_dom"/>
</dbReference>
<dbReference type="PANTHER" id="PTHR45080">
    <property type="entry name" value="CONTACTIN 5"/>
    <property type="match status" value="1"/>
</dbReference>
<dbReference type="EMBL" id="UYRR01036252">
    <property type="protein sequence ID" value="VDK66621.1"/>
    <property type="molecule type" value="Genomic_DNA"/>
</dbReference>
<evidence type="ECO:0000256" key="2">
    <source>
        <dbReference type="ARBA" id="ARBA00023157"/>
    </source>
</evidence>
<sequence>MNLDVGSLPTIVPTPETVRVNIERSTTLQCRAIGHPVPEITWQRHGVPIHTMGNRVKTLPDGSLLINNAQMDDQDRYTCTAKNMFGQQDKTTVLMVTGLVSPVLGHVPPEEQLIEGKDLRLSCVVVLGTPKPILKWFKDGVPLESSDTVIIEGGGSGLLLRKGNRRDEGRYTCAAISPAGNATLNINVQLIRKPVIESTGIQQYVISLGRSVDIPCRVLGKPPPQITWSVDGKPLSTSGPEHMILVKLYFYHITSVNSAQSNMKRFN</sequence>
<organism evidence="7">
    <name type="scientific">Anisakis simplex</name>
    <name type="common">Herring worm</name>
    <dbReference type="NCBI Taxonomy" id="6269"/>
    <lineage>
        <taxon>Eukaryota</taxon>
        <taxon>Metazoa</taxon>
        <taxon>Ecdysozoa</taxon>
        <taxon>Nematoda</taxon>
        <taxon>Chromadorea</taxon>
        <taxon>Rhabditida</taxon>
        <taxon>Spirurina</taxon>
        <taxon>Ascaridomorpha</taxon>
        <taxon>Ascaridoidea</taxon>
        <taxon>Anisakidae</taxon>
        <taxon>Anisakis</taxon>
        <taxon>Anisakis simplex complex</taxon>
    </lineage>
</organism>
<keyword evidence="6" id="KW-1185">Reference proteome</keyword>
<feature type="domain" description="Ig-like" evidence="4">
    <location>
        <begin position="194"/>
        <end position="240"/>
    </location>
</feature>
<dbReference type="SMART" id="SM00409">
    <property type="entry name" value="IG"/>
    <property type="match status" value="2"/>
</dbReference>
<keyword evidence="1" id="KW-0732">Signal</keyword>